<proteinExistence type="predicted"/>
<dbReference type="Gene3D" id="4.10.60.10">
    <property type="entry name" value="Zinc finger, CCHC-type"/>
    <property type="match status" value="1"/>
</dbReference>
<accession>A0A8S3TKY4</accession>
<dbReference type="Pfam" id="PF00098">
    <property type="entry name" value="zf-CCHC"/>
    <property type="match status" value="1"/>
</dbReference>
<evidence type="ECO:0000313" key="3">
    <source>
        <dbReference type="EMBL" id="CAG2234143.1"/>
    </source>
</evidence>
<feature type="domain" description="CCHC-type" evidence="2">
    <location>
        <begin position="163"/>
        <end position="178"/>
    </location>
</feature>
<evidence type="ECO:0000259" key="2">
    <source>
        <dbReference type="PROSITE" id="PS50158"/>
    </source>
</evidence>
<dbReference type="PROSITE" id="PS50158">
    <property type="entry name" value="ZF_CCHC"/>
    <property type="match status" value="1"/>
</dbReference>
<dbReference type="InterPro" id="IPR001878">
    <property type="entry name" value="Znf_CCHC"/>
</dbReference>
<keyword evidence="1" id="KW-0479">Metal-binding</keyword>
<keyword evidence="4" id="KW-1185">Reference proteome</keyword>
<dbReference type="InterPro" id="IPR036875">
    <property type="entry name" value="Znf_CCHC_sf"/>
</dbReference>
<reference evidence="3" key="1">
    <citation type="submission" date="2021-03" db="EMBL/GenBank/DDBJ databases">
        <authorList>
            <person name="Bekaert M."/>
        </authorList>
    </citation>
    <scope>NUCLEOTIDE SEQUENCE</scope>
</reference>
<dbReference type="EMBL" id="CAJPWZ010002225">
    <property type="protein sequence ID" value="CAG2234143.1"/>
    <property type="molecule type" value="Genomic_DNA"/>
</dbReference>
<dbReference type="Proteomes" id="UP000683360">
    <property type="component" value="Unassembled WGS sequence"/>
</dbReference>
<dbReference type="GO" id="GO:0003676">
    <property type="term" value="F:nucleic acid binding"/>
    <property type="evidence" value="ECO:0007669"/>
    <property type="project" value="InterPro"/>
</dbReference>
<dbReference type="GO" id="GO:0008270">
    <property type="term" value="F:zinc ion binding"/>
    <property type="evidence" value="ECO:0007669"/>
    <property type="project" value="UniProtKB-KW"/>
</dbReference>
<gene>
    <name evidence="3" type="ORF">MEDL_46796</name>
</gene>
<dbReference type="SMART" id="SM00343">
    <property type="entry name" value="ZnF_C2HC"/>
    <property type="match status" value="2"/>
</dbReference>
<sequence length="179" mass="20273">MLEQQLYERSLNSGEGLEEYITDIQRRCKRLLKTDRETVTAFIRGLPASVQLFVIQKNPKDFKEAIQSARLAQESLAAFPSFDTGSNNIIQQTLKEQQEAIQLLTKSIQEMKAADDGARINSARERNSNNKCQLCDRFGHQAKTCRLLNASTNMRTPQRNGACYNCGKPGHFARECTEN</sequence>
<organism evidence="3 4">
    <name type="scientific">Mytilus edulis</name>
    <name type="common">Blue mussel</name>
    <dbReference type="NCBI Taxonomy" id="6550"/>
    <lineage>
        <taxon>Eukaryota</taxon>
        <taxon>Metazoa</taxon>
        <taxon>Spiralia</taxon>
        <taxon>Lophotrochozoa</taxon>
        <taxon>Mollusca</taxon>
        <taxon>Bivalvia</taxon>
        <taxon>Autobranchia</taxon>
        <taxon>Pteriomorphia</taxon>
        <taxon>Mytilida</taxon>
        <taxon>Mytiloidea</taxon>
        <taxon>Mytilidae</taxon>
        <taxon>Mytilinae</taxon>
        <taxon>Mytilus</taxon>
    </lineage>
</organism>
<keyword evidence="1" id="KW-0862">Zinc</keyword>
<evidence type="ECO:0000313" key="4">
    <source>
        <dbReference type="Proteomes" id="UP000683360"/>
    </source>
</evidence>
<name>A0A8S3TKY4_MYTED</name>
<dbReference type="AlphaFoldDB" id="A0A8S3TKY4"/>
<protein>
    <submittedName>
        <fullName evidence="3">CNBP</fullName>
    </submittedName>
</protein>
<comment type="caution">
    <text evidence="3">The sequence shown here is derived from an EMBL/GenBank/DDBJ whole genome shotgun (WGS) entry which is preliminary data.</text>
</comment>
<evidence type="ECO:0000256" key="1">
    <source>
        <dbReference type="PROSITE-ProRule" id="PRU00047"/>
    </source>
</evidence>
<dbReference type="SUPFAM" id="SSF57756">
    <property type="entry name" value="Retrovirus zinc finger-like domains"/>
    <property type="match status" value="1"/>
</dbReference>
<keyword evidence="1" id="KW-0863">Zinc-finger</keyword>
<dbReference type="OrthoDB" id="6086417at2759"/>